<organism evidence="1 2">
    <name type="scientific">Croceibacterium atlanticum</name>
    <dbReference type="NCBI Taxonomy" id="1267766"/>
    <lineage>
        <taxon>Bacteria</taxon>
        <taxon>Pseudomonadati</taxon>
        <taxon>Pseudomonadota</taxon>
        <taxon>Alphaproteobacteria</taxon>
        <taxon>Sphingomonadales</taxon>
        <taxon>Erythrobacteraceae</taxon>
        <taxon>Croceibacterium</taxon>
    </lineage>
</organism>
<dbReference type="RefSeq" id="WP_046904147.1">
    <property type="nucleotide sequence ID" value="NZ_CP011452.2"/>
</dbReference>
<keyword evidence="2" id="KW-1185">Reference proteome</keyword>
<evidence type="ECO:0000313" key="1">
    <source>
        <dbReference type="EMBL" id="AKH43646.1"/>
    </source>
</evidence>
<dbReference type="Pfam" id="PF03767">
    <property type="entry name" value="Acid_phosphat_B"/>
    <property type="match status" value="1"/>
</dbReference>
<gene>
    <name evidence="1" type="primary">hel</name>
    <name evidence="1" type="ORF">WYH_02616</name>
</gene>
<dbReference type="OrthoDB" id="193314at2"/>
<dbReference type="STRING" id="1267766.WYH_02616"/>
<dbReference type="Gene3D" id="3.40.50.1000">
    <property type="entry name" value="HAD superfamily/HAD-like"/>
    <property type="match status" value="1"/>
</dbReference>
<evidence type="ECO:0000313" key="2">
    <source>
        <dbReference type="Proteomes" id="UP000034392"/>
    </source>
</evidence>
<keyword evidence="1" id="KW-0449">Lipoprotein</keyword>
<dbReference type="SFLD" id="SFLDG01125">
    <property type="entry name" value="C1.1:_Acid_Phosphatase_Like"/>
    <property type="match status" value="1"/>
</dbReference>
<dbReference type="EMBL" id="CP011452">
    <property type="protein sequence ID" value="AKH43646.1"/>
    <property type="molecule type" value="Genomic_DNA"/>
</dbReference>
<dbReference type="PANTHER" id="PTHR31284">
    <property type="entry name" value="ACID PHOSPHATASE-LIKE PROTEIN"/>
    <property type="match status" value="1"/>
</dbReference>
<dbReference type="InterPro" id="IPR005519">
    <property type="entry name" value="Acid_phosphat_B-like"/>
</dbReference>
<dbReference type="AlphaFoldDB" id="A0A0F7KWT0"/>
<dbReference type="PATRIC" id="fig|1267766.3.peg.2650"/>
<accession>A0A0F7KWT0</accession>
<sequence>MRATVTGCIALALAGCTTTNTYNQYTAPEQAAEAGRGGDAAAPDSMRWLFGSGEGAAASIQAWRMLADYVEMQARQGADQSVLMGLPGAEGGLARTSCTAEDGSPKPQAAVFDVDETVLLNLGYEYWQAESGSGYDGGVWAEWERTGSAYTAPVPGAVTGLRRIRDAGVTVIFNTNRVTEYAAATIDALRANGLGEAVHGDTLFLKGDDAMGSAKDGRRAAIAARYCIVALAGDNLGDFADLLNERDRAPLDRRQLTARGQIASLWGNGWFVIPNPVYGASIQGSVDEIFPPEARWTPQATTPKEGE</sequence>
<dbReference type="SUPFAM" id="SSF56784">
    <property type="entry name" value="HAD-like"/>
    <property type="match status" value="1"/>
</dbReference>
<protein>
    <submittedName>
        <fullName evidence="1">Lipoprotein E</fullName>
    </submittedName>
</protein>
<dbReference type="InterPro" id="IPR006423">
    <property type="entry name" value="Lipo_e_P4"/>
</dbReference>
<dbReference type="SFLD" id="SFLDS00003">
    <property type="entry name" value="Haloacid_Dehalogenase"/>
    <property type="match status" value="1"/>
</dbReference>
<dbReference type="InterPro" id="IPR023214">
    <property type="entry name" value="HAD_sf"/>
</dbReference>
<dbReference type="GO" id="GO:0009279">
    <property type="term" value="C:cell outer membrane"/>
    <property type="evidence" value="ECO:0007669"/>
    <property type="project" value="InterPro"/>
</dbReference>
<dbReference type="InterPro" id="IPR036412">
    <property type="entry name" value="HAD-like_sf"/>
</dbReference>
<name>A0A0F7KWT0_9SPHN</name>
<dbReference type="PROSITE" id="PS51257">
    <property type="entry name" value="PROKAR_LIPOPROTEIN"/>
    <property type="match status" value="1"/>
</dbReference>
<dbReference type="Proteomes" id="UP000034392">
    <property type="component" value="Chromosome"/>
</dbReference>
<dbReference type="PANTHER" id="PTHR31284:SF10">
    <property type="entry name" value="ACID PHOSPHATASE-LIKE PROTEIN"/>
    <property type="match status" value="1"/>
</dbReference>
<reference evidence="1" key="1">
    <citation type="submission" date="2015-05" db="EMBL/GenBank/DDBJ databases">
        <title>The complete genome of Altererythrobacter atlanticus strain 26DY36.</title>
        <authorList>
            <person name="Wu Y.-H."/>
            <person name="Cheng H."/>
            <person name="Wu X.-W."/>
        </authorList>
    </citation>
    <scope>NUCLEOTIDE SEQUENCE [LARGE SCALE GENOMIC DNA]</scope>
    <source>
        <strain evidence="1">26DY36</strain>
    </source>
</reference>
<proteinExistence type="predicted"/>
<dbReference type="KEGG" id="aay:WYH_02616"/>